<protein>
    <submittedName>
        <fullName evidence="2">Uncharacterized protein</fullName>
    </submittedName>
</protein>
<dbReference type="Proteomes" id="UP000800200">
    <property type="component" value="Unassembled WGS sequence"/>
</dbReference>
<organism evidence="2 3">
    <name type="scientific">Zopfia rhizophila CBS 207.26</name>
    <dbReference type="NCBI Taxonomy" id="1314779"/>
    <lineage>
        <taxon>Eukaryota</taxon>
        <taxon>Fungi</taxon>
        <taxon>Dikarya</taxon>
        <taxon>Ascomycota</taxon>
        <taxon>Pezizomycotina</taxon>
        <taxon>Dothideomycetes</taxon>
        <taxon>Dothideomycetes incertae sedis</taxon>
        <taxon>Zopfiaceae</taxon>
        <taxon>Zopfia</taxon>
    </lineage>
</organism>
<sequence length="160" mass="17962">MEFREEDDAYYRRAAVQHLATFIPWEQFLSEESGDINAIWERQKRLLPRRLCFLADNIQLLCRSAEDAKRDAKQWASVSGETDYVADGVEPGREEGEEGLGEGEEGLGEGDEGPGEMYRGDDVGNAVRLIDVLRSMVGGNQITAGSKDVMMVIQQLCRFQ</sequence>
<gene>
    <name evidence="2" type="ORF">K469DRAFT_698380</name>
</gene>
<name>A0A6A6DBW2_9PEZI</name>
<dbReference type="OrthoDB" id="5098447at2759"/>
<proteinExistence type="predicted"/>
<dbReference type="AlphaFoldDB" id="A0A6A6DBW2"/>
<dbReference type="EMBL" id="ML994705">
    <property type="protein sequence ID" value="KAF2176615.1"/>
    <property type="molecule type" value="Genomic_DNA"/>
</dbReference>
<keyword evidence="3" id="KW-1185">Reference proteome</keyword>
<evidence type="ECO:0000313" key="3">
    <source>
        <dbReference type="Proteomes" id="UP000800200"/>
    </source>
</evidence>
<feature type="region of interest" description="Disordered" evidence="1">
    <location>
        <begin position="81"/>
        <end position="120"/>
    </location>
</feature>
<evidence type="ECO:0000313" key="2">
    <source>
        <dbReference type="EMBL" id="KAF2176615.1"/>
    </source>
</evidence>
<feature type="compositionally biased region" description="Acidic residues" evidence="1">
    <location>
        <begin position="95"/>
        <end position="114"/>
    </location>
</feature>
<accession>A0A6A6DBW2</accession>
<reference evidence="2" key="1">
    <citation type="journal article" date="2020" name="Stud. Mycol.">
        <title>101 Dothideomycetes genomes: a test case for predicting lifestyles and emergence of pathogens.</title>
        <authorList>
            <person name="Haridas S."/>
            <person name="Albert R."/>
            <person name="Binder M."/>
            <person name="Bloem J."/>
            <person name="Labutti K."/>
            <person name="Salamov A."/>
            <person name="Andreopoulos B."/>
            <person name="Baker S."/>
            <person name="Barry K."/>
            <person name="Bills G."/>
            <person name="Bluhm B."/>
            <person name="Cannon C."/>
            <person name="Castanera R."/>
            <person name="Culley D."/>
            <person name="Daum C."/>
            <person name="Ezra D."/>
            <person name="Gonzalez J."/>
            <person name="Henrissat B."/>
            <person name="Kuo A."/>
            <person name="Liang C."/>
            <person name="Lipzen A."/>
            <person name="Lutzoni F."/>
            <person name="Magnuson J."/>
            <person name="Mondo S."/>
            <person name="Nolan M."/>
            <person name="Ohm R."/>
            <person name="Pangilinan J."/>
            <person name="Park H.-J."/>
            <person name="Ramirez L."/>
            <person name="Alfaro M."/>
            <person name="Sun H."/>
            <person name="Tritt A."/>
            <person name="Yoshinaga Y."/>
            <person name="Zwiers L.-H."/>
            <person name="Turgeon B."/>
            <person name="Goodwin S."/>
            <person name="Spatafora J."/>
            <person name="Crous P."/>
            <person name="Grigoriev I."/>
        </authorList>
    </citation>
    <scope>NUCLEOTIDE SEQUENCE</scope>
    <source>
        <strain evidence="2">CBS 207.26</strain>
    </source>
</reference>
<evidence type="ECO:0000256" key="1">
    <source>
        <dbReference type="SAM" id="MobiDB-lite"/>
    </source>
</evidence>